<proteinExistence type="predicted"/>
<reference evidence="2" key="1">
    <citation type="submission" date="2022-04" db="EMBL/GenBank/DDBJ databases">
        <title>Roseomonas acroporae sp. nov., isolated from coral Acropora digitifera.</title>
        <authorList>
            <person name="Sun H."/>
        </authorList>
    </citation>
    <scope>NUCLEOTIDE SEQUENCE</scope>
    <source>
        <strain evidence="2">NAR14</strain>
    </source>
</reference>
<feature type="region of interest" description="Disordered" evidence="1">
    <location>
        <begin position="1"/>
        <end position="25"/>
    </location>
</feature>
<dbReference type="AlphaFoldDB" id="A0A9X1YDR2"/>
<dbReference type="GO" id="GO:0032259">
    <property type="term" value="P:methylation"/>
    <property type="evidence" value="ECO:0007669"/>
    <property type="project" value="UniProtKB-KW"/>
</dbReference>
<keyword evidence="2" id="KW-0808">Transferase</keyword>
<keyword evidence="3" id="KW-1185">Reference proteome</keyword>
<dbReference type="EMBL" id="JALPRX010000108">
    <property type="protein sequence ID" value="MCK8787160.1"/>
    <property type="molecule type" value="Genomic_DNA"/>
</dbReference>
<evidence type="ECO:0000313" key="2">
    <source>
        <dbReference type="EMBL" id="MCK8787160.1"/>
    </source>
</evidence>
<gene>
    <name evidence="2" type="ORF">M0638_22555</name>
</gene>
<name>A0A9X1YDR2_9PROT</name>
<dbReference type="Proteomes" id="UP001139516">
    <property type="component" value="Unassembled WGS sequence"/>
</dbReference>
<dbReference type="RefSeq" id="WP_248669212.1">
    <property type="nucleotide sequence ID" value="NZ_JALPRX010000108.1"/>
</dbReference>
<comment type="caution">
    <text evidence="2">The sequence shown here is derived from an EMBL/GenBank/DDBJ whole genome shotgun (WGS) entry which is preliminary data.</text>
</comment>
<accession>A0A9X1YDR2</accession>
<dbReference type="InterPro" id="IPR029063">
    <property type="entry name" value="SAM-dependent_MTases_sf"/>
</dbReference>
<dbReference type="PANTHER" id="PTHR37909">
    <property type="entry name" value="S-ADENOSYL-L-METHIONINE-DEPENDENT METHYLTRANSFERASES SUPERFAMILY PROTEIN"/>
    <property type="match status" value="1"/>
</dbReference>
<dbReference type="Pfam" id="PF13578">
    <property type="entry name" value="Methyltransf_24"/>
    <property type="match status" value="1"/>
</dbReference>
<organism evidence="2 3">
    <name type="scientific">Roseomonas acroporae</name>
    <dbReference type="NCBI Taxonomy" id="2937791"/>
    <lineage>
        <taxon>Bacteria</taxon>
        <taxon>Pseudomonadati</taxon>
        <taxon>Pseudomonadota</taxon>
        <taxon>Alphaproteobacteria</taxon>
        <taxon>Acetobacterales</taxon>
        <taxon>Roseomonadaceae</taxon>
        <taxon>Roseomonas</taxon>
    </lineage>
</organism>
<evidence type="ECO:0000256" key="1">
    <source>
        <dbReference type="SAM" id="MobiDB-lite"/>
    </source>
</evidence>
<sequence>MTAGPSPAGPPAAAPPPAGPPAGAPAARFTEDWFEYHTPAWRRFFDGVGWDAEAPHVAVEIGSFEGRSTIWILENLLRHPDSRIHCLDTFAGGVEHQADRIAGLYERFDANLRAHGVRDKAAVLRGPSFDGLVRLLGAGVEADFVYVDGSHQAPDVLADLVLGFRLLRPGGVMICDDYLWSMEEPDTHDLLNAPKIAIDAFANIHRRQIELPDGLLRWQFGLRRRAPEPG</sequence>
<dbReference type="PANTHER" id="PTHR37909:SF1">
    <property type="entry name" value="S-ADENOSYL-L-METHIONINE-DEPENDENT METHYLTRANSFERASES SUPERFAMILY PROTEIN"/>
    <property type="match status" value="1"/>
</dbReference>
<dbReference type="Gene3D" id="3.40.50.150">
    <property type="entry name" value="Vaccinia Virus protein VP39"/>
    <property type="match status" value="1"/>
</dbReference>
<dbReference type="SUPFAM" id="SSF53335">
    <property type="entry name" value="S-adenosyl-L-methionine-dependent methyltransferases"/>
    <property type="match status" value="1"/>
</dbReference>
<feature type="compositionally biased region" description="Pro residues" evidence="1">
    <location>
        <begin position="7"/>
        <end position="23"/>
    </location>
</feature>
<protein>
    <submittedName>
        <fullName evidence="2">Class I SAM-dependent methyltransferase</fullName>
    </submittedName>
</protein>
<dbReference type="GO" id="GO:0008168">
    <property type="term" value="F:methyltransferase activity"/>
    <property type="evidence" value="ECO:0007669"/>
    <property type="project" value="UniProtKB-KW"/>
</dbReference>
<evidence type="ECO:0000313" key="3">
    <source>
        <dbReference type="Proteomes" id="UP001139516"/>
    </source>
</evidence>
<keyword evidence="2" id="KW-0489">Methyltransferase</keyword>